<name>M1WD92_CLAP2</name>
<dbReference type="EMBL" id="CAGA01000101">
    <property type="protein sequence ID" value="CCE34660.1"/>
    <property type="molecule type" value="Genomic_DNA"/>
</dbReference>
<dbReference type="SUPFAM" id="SSF56219">
    <property type="entry name" value="DNase I-like"/>
    <property type="match status" value="1"/>
</dbReference>
<evidence type="ECO:0000313" key="1">
    <source>
        <dbReference type="EMBL" id="CCE34660.1"/>
    </source>
</evidence>
<comment type="caution">
    <text evidence="1">The sequence shown here is derived from an EMBL/GenBank/DDBJ whole genome shotgun (WGS) entry which is preliminary data.</text>
</comment>
<dbReference type="eggNOG" id="ENOG502TFPD">
    <property type="taxonomic scope" value="Eukaryota"/>
</dbReference>
<reference evidence="1 2" key="1">
    <citation type="journal article" date="2013" name="PLoS Genet.">
        <title>Plant-symbiotic fungi as chemical engineers: Multi-genome analysis of the Clavicipitaceae reveals dynamics of alkaloid loci.</title>
        <authorList>
            <person name="Schardl C.L."/>
            <person name="Young C.A."/>
            <person name="Hesse U."/>
            <person name="Amyotte S.G."/>
            <person name="Andreeva K."/>
            <person name="Calie P.J."/>
            <person name="Fleetwood D.J."/>
            <person name="Haws D.C."/>
            <person name="Moore N."/>
            <person name="Oeser B."/>
            <person name="Panaccione D.G."/>
            <person name="Schweri K.K."/>
            <person name="Voisey C.R."/>
            <person name="Farman M.L."/>
            <person name="Jaromczyk J.W."/>
            <person name="Roe B.A."/>
            <person name="O'Sullivan D.M."/>
            <person name="Scott B."/>
            <person name="Tudzynski P."/>
            <person name="An Z."/>
            <person name="Arnaoudova E.G."/>
            <person name="Bullock C.T."/>
            <person name="Charlton N.D."/>
            <person name="Chen L."/>
            <person name="Cox M."/>
            <person name="Dinkins R.D."/>
            <person name="Florea S."/>
            <person name="Glenn A.E."/>
            <person name="Gordon A."/>
            <person name="Gueldener U."/>
            <person name="Harris D.R."/>
            <person name="Hollin W."/>
            <person name="Jaromczyk J."/>
            <person name="Johnson R.D."/>
            <person name="Khan A.K."/>
            <person name="Leistner E."/>
            <person name="Leuchtmann A."/>
            <person name="Li C."/>
            <person name="Liu J."/>
            <person name="Liu J."/>
            <person name="Liu M."/>
            <person name="Mace W."/>
            <person name="Machado C."/>
            <person name="Nagabhyru P."/>
            <person name="Pan J."/>
            <person name="Schmid J."/>
            <person name="Sugawara K."/>
            <person name="Steiner U."/>
            <person name="Takach J.E."/>
            <person name="Tanaka E."/>
            <person name="Webb J.S."/>
            <person name="Wilson E.V."/>
            <person name="Wiseman J.L."/>
            <person name="Yoshida R."/>
            <person name="Zeng Z."/>
        </authorList>
    </citation>
    <scope>NUCLEOTIDE SEQUENCE [LARGE SCALE GENOMIC DNA]</scope>
    <source>
        <strain evidence="1 2">20.1</strain>
    </source>
</reference>
<dbReference type="AlphaFoldDB" id="M1WD92"/>
<dbReference type="VEuPathDB" id="FungiDB:CPUR_08595"/>
<keyword evidence="2" id="KW-1185">Reference proteome</keyword>
<evidence type="ECO:0008006" key="3">
    <source>
        <dbReference type="Google" id="ProtNLM"/>
    </source>
</evidence>
<accession>M1WD92</accession>
<evidence type="ECO:0000313" key="2">
    <source>
        <dbReference type="Proteomes" id="UP000016801"/>
    </source>
</evidence>
<organism evidence="1 2">
    <name type="scientific">Claviceps purpurea (strain 20.1)</name>
    <name type="common">Ergot fungus</name>
    <name type="synonym">Sphacelia segetum</name>
    <dbReference type="NCBI Taxonomy" id="1111077"/>
    <lineage>
        <taxon>Eukaryota</taxon>
        <taxon>Fungi</taxon>
        <taxon>Dikarya</taxon>
        <taxon>Ascomycota</taxon>
        <taxon>Pezizomycotina</taxon>
        <taxon>Sordariomycetes</taxon>
        <taxon>Hypocreomycetidae</taxon>
        <taxon>Hypocreales</taxon>
        <taxon>Clavicipitaceae</taxon>
        <taxon>Claviceps</taxon>
    </lineage>
</organism>
<dbReference type="OrthoDB" id="10470819at2759"/>
<proteinExistence type="predicted"/>
<protein>
    <recommendedName>
        <fullName evidence="3">Endonuclease/exonuclease/phosphatase domain-containing protein</fullName>
    </recommendedName>
</protein>
<sequence length="353" mass="39118">MRAAAGPSKVVKPGFAAKLTKRGRRMAAESVNQNPTAGEGLLSNGKNLIFRLPQLCKGVSDDDMIDIVSDSLEGGAAPVGISPVKKGTWSVAFATIEDARASIGREIRFEPRFGCDPAQSVPLERYLTSGPQVFICDRQGPITNFEAQQMIANAELLKDNRFWYGAHKRRGCEGPKRVLVLESPPETTTMAFSGPNEYELRFRPENRKGKCELCTWPENKDHITLACKYLAGTTVPENVAMRLEEIPEMVSTISNPKKITPIIPKHAPIKVTTFNCRSLDFSQLSDLCRWMVMEGIAIAALQEVRLFKPELSLAEKTIQNIKIWTHFDPKDPGSGIATLINTQLATVEDYKDR</sequence>
<dbReference type="InterPro" id="IPR036691">
    <property type="entry name" value="Endo/exonu/phosph_ase_sf"/>
</dbReference>
<dbReference type="Proteomes" id="UP000016801">
    <property type="component" value="Unassembled WGS sequence"/>
</dbReference>
<dbReference type="Gene3D" id="3.60.10.10">
    <property type="entry name" value="Endonuclease/exonuclease/phosphatase"/>
    <property type="match status" value="1"/>
</dbReference>
<dbReference type="HOGENOM" id="CLU_785277_0_0_1"/>
<gene>
    <name evidence="1" type="ORF">CPUR_08595</name>
</gene>